<dbReference type="OrthoDB" id="3214900at2"/>
<protein>
    <recommendedName>
        <fullName evidence="3">UTRA domain-containing protein</fullName>
    </recommendedName>
</protein>
<keyword evidence="2" id="KW-1185">Reference proteome</keyword>
<evidence type="ECO:0008006" key="3">
    <source>
        <dbReference type="Google" id="ProtNLM"/>
    </source>
</evidence>
<dbReference type="EMBL" id="VCLA01000199">
    <property type="protein sequence ID" value="MQT05235.1"/>
    <property type="molecule type" value="Genomic_DNA"/>
</dbReference>
<accession>A0A646KSM9</accession>
<evidence type="ECO:0000313" key="2">
    <source>
        <dbReference type="Proteomes" id="UP000419138"/>
    </source>
</evidence>
<comment type="caution">
    <text evidence="1">The sequence shown here is derived from an EMBL/GenBank/DDBJ whole genome shotgun (WGS) entry which is preliminary data.</text>
</comment>
<sequence>MQARHRSRLLIEAEIRALEISPERTVTDILRTGRTADRHAVEITTVITPAHYLVIEHTLT</sequence>
<dbReference type="Proteomes" id="UP000419138">
    <property type="component" value="Unassembled WGS sequence"/>
</dbReference>
<reference evidence="1 2" key="1">
    <citation type="submission" date="2019-05" db="EMBL/GenBank/DDBJ databases">
        <title>Comparative genomics and metabolomics analyses of clavulanic acid producing Streptomyces species provides insight into specialized metabolism and evolution of beta-lactam biosynthetic gene clusters.</title>
        <authorList>
            <person name="Moore M.A."/>
            <person name="Cruz-Morales P."/>
            <person name="Barona Gomez F."/>
            <person name="Kapil T."/>
        </authorList>
    </citation>
    <scope>NUCLEOTIDE SEQUENCE [LARGE SCALE GENOMIC DNA]</scope>
    <source>
        <strain evidence="1 2">NRRL 5741</strain>
    </source>
</reference>
<proteinExistence type="predicted"/>
<organism evidence="1 2">
    <name type="scientific">Streptomyces jumonjinensis</name>
    <dbReference type="NCBI Taxonomy" id="1945"/>
    <lineage>
        <taxon>Bacteria</taxon>
        <taxon>Bacillati</taxon>
        <taxon>Actinomycetota</taxon>
        <taxon>Actinomycetes</taxon>
        <taxon>Kitasatosporales</taxon>
        <taxon>Streptomycetaceae</taxon>
        <taxon>Streptomyces</taxon>
    </lineage>
</organism>
<name>A0A646KSM9_STRJU</name>
<evidence type="ECO:0000313" key="1">
    <source>
        <dbReference type="EMBL" id="MQT05235.1"/>
    </source>
</evidence>
<dbReference type="AlphaFoldDB" id="A0A646KSM9"/>
<gene>
    <name evidence="1" type="ORF">FF041_35555</name>
</gene>
<dbReference type="RefSeq" id="WP_153526494.1">
    <property type="nucleotide sequence ID" value="NZ_JBEPDZ010000031.1"/>
</dbReference>